<dbReference type="Pfam" id="PF03547">
    <property type="entry name" value="Mem_trans"/>
    <property type="match status" value="1"/>
</dbReference>
<feature type="transmembrane region" description="Helical" evidence="8">
    <location>
        <begin position="296"/>
        <end position="319"/>
    </location>
</feature>
<reference evidence="9 10" key="1">
    <citation type="journal article" date="2015" name="Genome Announc.">
        <title>Expanding the biotechnology potential of lactobacilli through comparative genomics of 213 strains and associated genera.</title>
        <authorList>
            <person name="Sun Z."/>
            <person name="Harris H.M."/>
            <person name="McCann A."/>
            <person name="Guo C."/>
            <person name="Argimon S."/>
            <person name="Zhang W."/>
            <person name="Yang X."/>
            <person name="Jeffery I.B."/>
            <person name="Cooney J.C."/>
            <person name="Kagawa T.F."/>
            <person name="Liu W."/>
            <person name="Song Y."/>
            <person name="Salvetti E."/>
            <person name="Wrobel A."/>
            <person name="Rasinkangas P."/>
            <person name="Parkhill J."/>
            <person name="Rea M.C."/>
            <person name="O'Sullivan O."/>
            <person name="Ritari J."/>
            <person name="Douillard F.P."/>
            <person name="Paul Ross R."/>
            <person name="Yang R."/>
            <person name="Briner A.E."/>
            <person name="Felis G.E."/>
            <person name="de Vos W.M."/>
            <person name="Barrangou R."/>
            <person name="Klaenhammer T.R."/>
            <person name="Caufield P.W."/>
            <person name="Cui Y."/>
            <person name="Zhang H."/>
            <person name="O'Toole P.W."/>
        </authorList>
    </citation>
    <scope>NUCLEOTIDE SEQUENCE [LARGE SCALE GENOMIC DNA]</scope>
    <source>
        <strain evidence="9 10">DSM 17758</strain>
    </source>
</reference>
<dbReference type="Proteomes" id="UP000051315">
    <property type="component" value="Unassembled WGS sequence"/>
</dbReference>
<organism evidence="9 10">
    <name type="scientific">Lapidilactobacillus concavus DSM 17758</name>
    <dbReference type="NCBI Taxonomy" id="1423735"/>
    <lineage>
        <taxon>Bacteria</taxon>
        <taxon>Bacillati</taxon>
        <taxon>Bacillota</taxon>
        <taxon>Bacilli</taxon>
        <taxon>Lactobacillales</taxon>
        <taxon>Lactobacillaceae</taxon>
        <taxon>Lapidilactobacillus</taxon>
    </lineage>
</organism>
<dbReference type="PANTHER" id="PTHR36838">
    <property type="entry name" value="AUXIN EFFLUX CARRIER FAMILY PROTEIN"/>
    <property type="match status" value="1"/>
</dbReference>
<protein>
    <submittedName>
        <fullName evidence="9">Malate permease</fullName>
    </submittedName>
</protein>
<comment type="subcellular location">
    <subcellularLocation>
        <location evidence="1">Cell membrane</location>
        <topology evidence="1">Multi-pass membrane protein</topology>
    </subcellularLocation>
</comment>
<name>A0A0R1VSA1_9LACO</name>
<dbReference type="PANTHER" id="PTHR36838:SF1">
    <property type="entry name" value="SLR1864 PROTEIN"/>
    <property type="match status" value="1"/>
</dbReference>
<keyword evidence="5 8" id="KW-0812">Transmembrane</keyword>
<dbReference type="GO" id="GO:0005886">
    <property type="term" value="C:plasma membrane"/>
    <property type="evidence" value="ECO:0007669"/>
    <property type="project" value="UniProtKB-SubCell"/>
</dbReference>
<feature type="transmembrane region" description="Helical" evidence="8">
    <location>
        <begin position="12"/>
        <end position="33"/>
    </location>
</feature>
<dbReference type="GO" id="GO:0055085">
    <property type="term" value="P:transmembrane transport"/>
    <property type="evidence" value="ECO:0007669"/>
    <property type="project" value="InterPro"/>
</dbReference>
<dbReference type="EMBL" id="AZFX01000080">
    <property type="protein sequence ID" value="KRM08618.1"/>
    <property type="molecule type" value="Genomic_DNA"/>
</dbReference>
<feature type="transmembrane region" description="Helical" evidence="8">
    <location>
        <begin position="79"/>
        <end position="101"/>
    </location>
</feature>
<feature type="transmembrane region" description="Helical" evidence="8">
    <location>
        <begin position="113"/>
        <end position="132"/>
    </location>
</feature>
<evidence type="ECO:0000256" key="7">
    <source>
        <dbReference type="ARBA" id="ARBA00023136"/>
    </source>
</evidence>
<feature type="transmembrane region" description="Helical" evidence="8">
    <location>
        <begin position="247"/>
        <end position="276"/>
    </location>
</feature>
<evidence type="ECO:0000256" key="2">
    <source>
        <dbReference type="ARBA" id="ARBA00010145"/>
    </source>
</evidence>
<keyword evidence="7 8" id="KW-0472">Membrane</keyword>
<accession>A0A0R1VSA1</accession>
<keyword evidence="10" id="KW-1185">Reference proteome</keyword>
<feature type="transmembrane region" description="Helical" evidence="8">
    <location>
        <begin position="178"/>
        <end position="202"/>
    </location>
</feature>
<gene>
    <name evidence="9" type="ORF">FC15_GL000353</name>
</gene>
<dbReference type="STRING" id="1423735.FC15_GL000353"/>
<evidence type="ECO:0000256" key="3">
    <source>
        <dbReference type="ARBA" id="ARBA00022448"/>
    </source>
</evidence>
<proteinExistence type="inferred from homology"/>
<evidence type="ECO:0000313" key="10">
    <source>
        <dbReference type="Proteomes" id="UP000051315"/>
    </source>
</evidence>
<sequence>MQILGMKIMNIFLNSLSGVLTILVMIVVGYGLTRIGWFNESISRLIAKLVTQVALPLYMMTTIMTRFSKKALVQLLPDLRFPVISMLLLFALSFLVVKLLHIDQSKRGLFKSMFFNSNTIFVGLPVNMALFGQDSLPYVLVYYMANTFFFWTLGVYLIKQDGQTKEPFSWFATLKKVFSPPLLGFMIGVVFVLLGIQLPTFLLSDAQYIGNLTIPLSMFFIGIQLALVGLSHLTINKDSLGILGGRFIAAPLVMALLVMTAPLPLLLKQVFIIQAAMPVMTNAPVVAKLYGADADYAAVMVTESTLISMIVIPILMVLIQGIH</sequence>
<evidence type="ECO:0000256" key="1">
    <source>
        <dbReference type="ARBA" id="ARBA00004651"/>
    </source>
</evidence>
<keyword evidence="6 8" id="KW-1133">Transmembrane helix</keyword>
<evidence type="ECO:0000256" key="6">
    <source>
        <dbReference type="ARBA" id="ARBA00022989"/>
    </source>
</evidence>
<dbReference type="AlphaFoldDB" id="A0A0R1VSA1"/>
<keyword evidence="3" id="KW-0813">Transport</keyword>
<evidence type="ECO:0000256" key="8">
    <source>
        <dbReference type="SAM" id="Phobius"/>
    </source>
</evidence>
<feature type="transmembrane region" description="Helical" evidence="8">
    <location>
        <begin position="45"/>
        <end position="67"/>
    </location>
</feature>
<feature type="transmembrane region" description="Helical" evidence="8">
    <location>
        <begin position="214"/>
        <end position="235"/>
    </location>
</feature>
<evidence type="ECO:0000256" key="4">
    <source>
        <dbReference type="ARBA" id="ARBA00022475"/>
    </source>
</evidence>
<dbReference type="InterPro" id="IPR038770">
    <property type="entry name" value="Na+/solute_symporter_sf"/>
</dbReference>
<dbReference type="Gene3D" id="1.20.1530.20">
    <property type="match status" value="1"/>
</dbReference>
<keyword evidence="4" id="KW-1003">Cell membrane</keyword>
<dbReference type="InterPro" id="IPR004776">
    <property type="entry name" value="Mem_transp_PIN-like"/>
</dbReference>
<comment type="similarity">
    <text evidence="2">Belongs to the auxin efflux carrier (TC 2.A.69) family.</text>
</comment>
<feature type="transmembrane region" description="Helical" evidence="8">
    <location>
        <begin position="138"/>
        <end position="158"/>
    </location>
</feature>
<evidence type="ECO:0000256" key="5">
    <source>
        <dbReference type="ARBA" id="ARBA00022692"/>
    </source>
</evidence>
<dbReference type="PATRIC" id="fig|1423735.3.peg.363"/>
<evidence type="ECO:0000313" key="9">
    <source>
        <dbReference type="EMBL" id="KRM08618.1"/>
    </source>
</evidence>
<comment type="caution">
    <text evidence="9">The sequence shown here is derived from an EMBL/GenBank/DDBJ whole genome shotgun (WGS) entry which is preliminary data.</text>
</comment>